<organism evidence="2 3">
    <name type="scientific">Sporothrix stenoceras</name>
    <dbReference type="NCBI Taxonomy" id="5173"/>
    <lineage>
        <taxon>Eukaryota</taxon>
        <taxon>Fungi</taxon>
        <taxon>Dikarya</taxon>
        <taxon>Ascomycota</taxon>
        <taxon>Pezizomycotina</taxon>
        <taxon>Sordariomycetes</taxon>
        <taxon>Sordariomycetidae</taxon>
        <taxon>Ophiostomatales</taxon>
        <taxon>Ophiostomataceae</taxon>
        <taxon>Sporothrix</taxon>
    </lineage>
</organism>
<sequence>MRRQNHSCDQCRKAKRACDAPSLRETVRRGSLSESDKSEPLIGVDPSATANGAPLLENEYRPCSYCLKTSKHCTLNWARSQLQAASTTRTSELRQKKRQRATETQQAQAQRTQNPVTNAAVTGIPVSAAPPSGQPPAPMFPSPPQSSASTLRTTSEASDVNGIPPSVPLTAAAANVDMSAFWDSTQASPFQSLTNHLDTFVPLPGTHHQHHHQPQAHPHGGFTNGVDLSTLGFDASVGTDGTNGLVGLPFDGMPVTTADLVSRPAFHNMTAPDPTALWAMMPNQTNLDVNNSQAVFDLSTPEVFSSVNGEDEDGSASSVITDGYSMQHRSSFAHPQFGGANTRRMSSTFSIVSPSPNTVEFMMATRINNHSISENLLQIYHDVLEHNLTCWITEETCPYNVWARPPKQKPMKSIASGPANVNFPIVNLGGRRTWAPPANHKQQFGPKWSNRVYRRVMKLDKLAQAVGIMRLTPAQNQASQKAMHLVIMAFATQWAQGSQRQRESYAAGFATMNYATTEEFDRSIQRSMWQQARMALQDCADIESYRVVCAEIIFGMTQRPWEEYEFAELELTTSHAQYGNGPLPTDDDTNDNGAEARRRREAILEKLNDVLDKDGPPIFSERAARKIHTLKIKFDNYELGFLGDQTKNRRNGQYMRDVTDTSSPYIGSEESQTVGLLFWLAVMFDTISATMTERPVVLADDESQHEAAEHDDMFSSRAFGPGADAGSTASNGRGNGNGAAGKNGDGGSIGLEDIMDAMRNNGSGSSTTSNGSANGGKSRQGSSSSSGVDPASITTNGKPAKKNNRWRIDLFIQDDPERMSHSQYHYPCAYDEAASVITRTAPVKVLLYREVLYLQNMLRKPYLTKGAPIEEVISETLMIYRYWNLTYGAFYRELIQHYPTVPTRIRGWFVCILSHWHLGALMMADVIALIDENRVGLEESRQRRENARTVASIRRSSAMQLADIARIATPLMPNSESDPTMPDFHYAVREGTILTEPWTMLLIRAFSKAATIHLREADGIRQQASTDLLGHEGETCRQSLRHCEECIQALWYLGKKSDMARNVAAVLFRAMNV</sequence>
<dbReference type="Gene3D" id="4.10.240.10">
    <property type="entry name" value="Zn(2)-C6 fungal-type DNA-binding domain"/>
    <property type="match status" value="1"/>
</dbReference>
<feature type="region of interest" description="Disordered" evidence="1">
    <location>
        <begin position="702"/>
        <end position="801"/>
    </location>
</feature>
<feature type="compositionally biased region" description="Basic and acidic residues" evidence="1">
    <location>
        <begin position="702"/>
        <end position="714"/>
    </location>
</feature>
<gene>
    <name evidence="2" type="ORF">Sste5346_004688</name>
</gene>
<proteinExistence type="predicted"/>
<accession>A0ABR3Z6P4</accession>
<name>A0ABR3Z6P4_9PEZI</name>
<dbReference type="Proteomes" id="UP001583186">
    <property type="component" value="Unassembled WGS sequence"/>
</dbReference>
<protein>
    <recommendedName>
        <fullName evidence="4">C6 zinc finger domain containing protein</fullName>
    </recommendedName>
</protein>
<feature type="compositionally biased region" description="Low complexity" evidence="1">
    <location>
        <begin position="760"/>
        <end position="787"/>
    </location>
</feature>
<reference evidence="2 3" key="1">
    <citation type="journal article" date="2024" name="IMA Fungus">
        <title>IMA Genome - F19 : A genome assembly and annotation guide to empower mycologists, including annotated draft genome sequences of Ceratocystis pirilliformis, Diaporthe australafricana, Fusarium ophioides, Paecilomyces lecythidis, and Sporothrix stenoceras.</title>
        <authorList>
            <person name="Aylward J."/>
            <person name="Wilson A.M."/>
            <person name="Visagie C.M."/>
            <person name="Spraker J."/>
            <person name="Barnes I."/>
            <person name="Buitendag C."/>
            <person name="Ceriani C."/>
            <person name="Del Mar Angel L."/>
            <person name="du Plessis D."/>
            <person name="Fuchs T."/>
            <person name="Gasser K."/>
            <person name="Kramer D."/>
            <person name="Li W."/>
            <person name="Munsamy K."/>
            <person name="Piso A."/>
            <person name="Price J.L."/>
            <person name="Sonnekus B."/>
            <person name="Thomas C."/>
            <person name="van der Nest A."/>
            <person name="van Dijk A."/>
            <person name="van Heerden A."/>
            <person name="van Vuuren N."/>
            <person name="Yilmaz N."/>
            <person name="Duong T.A."/>
            <person name="van der Merwe N.A."/>
            <person name="Wingfield M.J."/>
            <person name="Wingfield B.D."/>
        </authorList>
    </citation>
    <scope>NUCLEOTIDE SEQUENCE [LARGE SCALE GENOMIC DNA]</scope>
    <source>
        <strain evidence="2 3">CMW 5346</strain>
    </source>
</reference>
<evidence type="ECO:0000256" key="1">
    <source>
        <dbReference type="SAM" id="MobiDB-lite"/>
    </source>
</evidence>
<feature type="compositionally biased region" description="Gly residues" evidence="1">
    <location>
        <begin position="733"/>
        <end position="749"/>
    </location>
</feature>
<dbReference type="EMBL" id="JAWCUI010000023">
    <property type="protein sequence ID" value="KAL1896305.1"/>
    <property type="molecule type" value="Genomic_DNA"/>
</dbReference>
<feature type="region of interest" description="Disordered" evidence="1">
    <location>
        <begin position="82"/>
        <end position="164"/>
    </location>
</feature>
<evidence type="ECO:0008006" key="4">
    <source>
        <dbReference type="Google" id="ProtNLM"/>
    </source>
</evidence>
<dbReference type="InterPro" id="IPR036864">
    <property type="entry name" value="Zn2-C6_fun-type_DNA-bd_sf"/>
</dbReference>
<feature type="compositionally biased region" description="Low complexity" evidence="1">
    <location>
        <begin position="102"/>
        <end position="113"/>
    </location>
</feature>
<feature type="compositionally biased region" description="Pro residues" evidence="1">
    <location>
        <begin position="132"/>
        <end position="144"/>
    </location>
</feature>
<feature type="region of interest" description="Disordered" evidence="1">
    <location>
        <begin position="22"/>
        <end position="54"/>
    </location>
</feature>
<evidence type="ECO:0000313" key="2">
    <source>
        <dbReference type="EMBL" id="KAL1896305.1"/>
    </source>
</evidence>
<keyword evidence="3" id="KW-1185">Reference proteome</keyword>
<evidence type="ECO:0000313" key="3">
    <source>
        <dbReference type="Proteomes" id="UP001583186"/>
    </source>
</evidence>
<comment type="caution">
    <text evidence="2">The sequence shown here is derived from an EMBL/GenBank/DDBJ whole genome shotgun (WGS) entry which is preliminary data.</text>
</comment>